<feature type="transmembrane region" description="Helical" evidence="1">
    <location>
        <begin position="363"/>
        <end position="381"/>
    </location>
</feature>
<feature type="transmembrane region" description="Helical" evidence="1">
    <location>
        <begin position="113"/>
        <end position="133"/>
    </location>
</feature>
<feature type="transmembrane region" description="Helical" evidence="1">
    <location>
        <begin position="172"/>
        <end position="194"/>
    </location>
</feature>
<feature type="transmembrane region" description="Helical" evidence="1">
    <location>
        <begin position="295"/>
        <end position="315"/>
    </location>
</feature>
<feature type="transmembrane region" description="Helical" evidence="1">
    <location>
        <begin position="81"/>
        <end position="107"/>
    </location>
</feature>
<feature type="transmembrane region" description="Helical" evidence="1">
    <location>
        <begin position="51"/>
        <end position="69"/>
    </location>
</feature>
<evidence type="ECO:0000256" key="1">
    <source>
        <dbReference type="SAM" id="Phobius"/>
    </source>
</evidence>
<keyword evidence="3" id="KW-1185">Reference proteome</keyword>
<feature type="transmembrane region" description="Helical" evidence="1">
    <location>
        <begin position="214"/>
        <end position="235"/>
    </location>
</feature>
<proteinExistence type="predicted"/>
<dbReference type="AlphaFoldDB" id="A0A1H9FK16"/>
<name>A0A1H9FK16_9GAMM</name>
<dbReference type="EMBL" id="FOGC01000002">
    <property type="protein sequence ID" value="SEQ38216.1"/>
    <property type="molecule type" value="Genomic_DNA"/>
</dbReference>
<dbReference type="OrthoDB" id="103403at2"/>
<organism evidence="2 3">
    <name type="scientific">Rosenbergiella nectarea</name>
    <dbReference type="NCBI Taxonomy" id="988801"/>
    <lineage>
        <taxon>Bacteria</taxon>
        <taxon>Pseudomonadati</taxon>
        <taxon>Pseudomonadota</taxon>
        <taxon>Gammaproteobacteria</taxon>
        <taxon>Enterobacterales</taxon>
        <taxon>Erwiniaceae</taxon>
        <taxon>Rosenbergiella</taxon>
    </lineage>
</organism>
<dbReference type="Pfam" id="PF13440">
    <property type="entry name" value="Polysacc_synt_3"/>
    <property type="match status" value="1"/>
</dbReference>
<evidence type="ECO:0000313" key="2">
    <source>
        <dbReference type="EMBL" id="SEQ38216.1"/>
    </source>
</evidence>
<feature type="transmembrane region" description="Helical" evidence="1">
    <location>
        <begin position="250"/>
        <end position="274"/>
    </location>
</feature>
<protein>
    <submittedName>
        <fullName evidence="2">Membrane protein involved in the export of O-antigen and teichoic acid</fullName>
    </submittedName>
</protein>
<feature type="transmembrane region" description="Helical" evidence="1">
    <location>
        <begin position="327"/>
        <end position="351"/>
    </location>
</feature>
<keyword evidence="1" id="KW-0812">Transmembrane</keyword>
<dbReference type="PANTHER" id="PTHR43424:SF1">
    <property type="entry name" value="LOCUS PUTATIVE PROTEIN 1-RELATED"/>
    <property type="match status" value="1"/>
</dbReference>
<evidence type="ECO:0000313" key="3">
    <source>
        <dbReference type="Proteomes" id="UP000242515"/>
    </source>
</evidence>
<dbReference type="PANTHER" id="PTHR43424">
    <property type="entry name" value="LOCUS PUTATIVE PROTEIN 1-RELATED"/>
    <property type="match status" value="1"/>
</dbReference>
<sequence>MVNKLLKNKIFTNVVWLLSEKIISIVGLLFVTSYVAKYIGPDNFGKLNISVYYYSIIQTIALWGSDTIGIKRISKNLSSGLNFLFSFASYRFLVFSIVAAITELYLYFTFDKLTFYFSLAVCASSLFSVVDVFNSYNEARLKSFFNVIANVIGIFVSLVIRFVIAHFELPPIFLSISIVCTGLVPFIIRSIIFLKTHNTYTVKSIRFRKEYVSYGIVTGTGLLISSVSVMIYVNISRVLLGYYNSLSDVGIYSVAMTLGTMWGFINNAIVVSITPKLYSSNNSNTNETTAFTCQILMLIGFGYFMFFYLFGNFILESLYGKSYSAAYIVTFFLIASTCLSGLGMAISRYIISLNGYSYLAKKSFFVVLLGGGVAIFLISHYGLIGASMSACFIELISVSFLNLFFKTDLMIKLFINIFNLRKFFSTFVGIYKQRE</sequence>
<reference evidence="3" key="1">
    <citation type="submission" date="2016-10" db="EMBL/GenBank/DDBJ databases">
        <authorList>
            <person name="Varghese N."/>
            <person name="Submissions S."/>
        </authorList>
    </citation>
    <scope>NUCLEOTIDE SEQUENCE [LARGE SCALE GENOMIC DNA]</scope>
    <source>
        <strain evidence="3">8N4</strain>
    </source>
</reference>
<keyword evidence="1" id="KW-0472">Membrane</keyword>
<dbReference type="RefSeq" id="WP_092673389.1">
    <property type="nucleotide sequence ID" value="NZ_FOGC01000002.1"/>
</dbReference>
<gene>
    <name evidence="2" type="ORF">SAMN05216522_102348</name>
</gene>
<feature type="transmembrane region" description="Helical" evidence="1">
    <location>
        <begin position="145"/>
        <end position="166"/>
    </location>
</feature>
<keyword evidence="1" id="KW-1133">Transmembrane helix</keyword>
<dbReference type="STRING" id="988801.SAMN05216522_102348"/>
<feature type="transmembrane region" description="Helical" evidence="1">
    <location>
        <begin position="21"/>
        <end position="39"/>
    </location>
</feature>
<dbReference type="Proteomes" id="UP000242515">
    <property type="component" value="Unassembled WGS sequence"/>
</dbReference>
<accession>A0A1H9FK16</accession>
<dbReference type="InterPro" id="IPR052556">
    <property type="entry name" value="PolySynth_Transporter"/>
</dbReference>